<sequence>MKASEVYVDVVFYYPKEDISWKGSVPIEYRRTGVHAMTKEEIIVVLTAAYKYMTPDPTIIKKWIENEDEYWESRKAPITQEFYHVLKDSKWKCQQCELPANPNFARRVQVLKELGYTLATNTKKFCATCGKNTTHLMLLKLPRGTA</sequence>
<name>X1D0G0_9ZZZZ</name>
<organism evidence="1">
    <name type="scientific">marine sediment metagenome</name>
    <dbReference type="NCBI Taxonomy" id="412755"/>
    <lineage>
        <taxon>unclassified sequences</taxon>
        <taxon>metagenomes</taxon>
        <taxon>ecological metagenomes</taxon>
    </lineage>
</organism>
<dbReference type="AlphaFoldDB" id="X1D0G0"/>
<feature type="non-terminal residue" evidence="1">
    <location>
        <position position="146"/>
    </location>
</feature>
<gene>
    <name evidence="1" type="ORF">S01H4_43795</name>
</gene>
<proteinExistence type="predicted"/>
<dbReference type="EMBL" id="BART01024198">
    <property type="protein sequence ID" value="GAH01755.1"/>
    <property type="molecule type" value="Genomic_DNA"/>
</dbReference>
<accession>X1D0G0</accession>
<protein>
    <submittedName>
        <fullName evidence="1">Uncharacterized protein</fullName>
    </submittedName>
</protein>
<evidence type="ECO:0000313" key="1">
    <source>
        <dbReference type="EMBL" id="GAH01755.1"/>
    </source>
</evidence>
<comment type="caution">
    <text evidence="1">The sequence shown here is derived from an EMBL/GenBank/DDBJ whole genome shotgun (WGS) entry which is preliminary data.</text>
</comment>
<reference evidence="1" key="1">
    <citation type="journal article" date="2014" name="Front. Microbiol.">
        <title>High frequency of phylogenetically diverse reductive dehalogenase-homologous genes in deep subseafloor sedimentary metagenomes.</title>
        <authorList>
            <person name="Kawai M."/>
            <person name="Futagami T."/>
            <person name="Toyoda A."/>
            <person name="Takaki Y."/>
            <person name="Nishi S."/>
            <person name="Hori S."/>
            <person name="Arai W."/>
            <person name="Tsubouchi T."/>
            <person name="Morono Y."/>
            <person name="Uchiyama I."/>
            <person name="Ito T."/>
            <person name="Fujiyama A."/>
            <person name="Inagaki F."/>
            <person name="Takami H."/>
        </authorList>
    </citation>
    <scope>NUCLEOTIDE SEQUENCE</scope>
    <source>
        <strain evidence="1">Expedition CK06-06</strain>
    </source>
</reference>